<protein>
    <submittedName>
        <fullName evidence="1">Uncharacterized protein</fullName>
    </submittedName>
</protein>
<reference evidence="1" key="1">
    <citation type="submission" date="2016-03" db="EMBL/GenBank/DDBJ databases">
        <title>Microsymbionts genomes from the relict species Vavilovia formosa.</title>
        <authorList>
            <person name="Chirak E."/>
            <person name="Kimeklis A."/>
            <person name="Kopat V."/>
            <person name="Andronov E."/>
        </authorList>
    </citation>
    <scope>NUCLEOTIDE SEQUENCE [LARGE SCALE GENOMIC DNA]</scope>
    <source>
        <strain evidence="1">Vaf12</strain>
    </source>
</reference>
<comment type="caution">
    <text evidence="1">The sequence shown here is derived from an EMBL/GenBank/DDBJ whole genome shotgun (WGS) entry which is preliminary data.</text>
</comment>
<organism evidence="1">
    <name type="scientific">Rhizobium leguminosarum</name>
    <dbReference type="NCBI Taxonomy" id="384"/>
    <lineage>
        <taxon>Bacteria</taxon>
        <taxon>Pseudomonadati</taxon>
        <taxon>Pseudomonadota</taxon>
        <taxon>Alphaproteobacteria</taxon>
        <taxon>Hyphomicrobiales</taxon>
        <taxon>Rhizobiaceae</taxon>
        <taxon>Rhizobium/Agrobacterium group</taxon>
        <taxon>Rhizobium</taxon>
    </lineage>
</organism>
<gene>
    <name evidence="1" type="ORF">A4A59_11140</name>
</gene>
<dbReference type="RefSeq" id="WP_062940670.1">
    <property type="nucleotide sequence ID" value="NZ_CP171844.1"/>
</dbReference>
<name>A0A154IND6_RHILE</name>
<sequence>MEIHHRALDGEVHIADVKTASGIVIEFQHPAITPQERGSREAFYDPMIWIVDGMRLKRDLSSFREESTTCAPSAETKTRAWVLWERASAIIERWRGGNRPLFLDFGDVDFPMPWLPATGVLWLLNYLPRQRVIVTPVHRQSVVDHMLSGTPIQGFARPMPAPSPRSPLPGFDAYLTRARGRRFRF</sequence>
<proteinExistence type="predicted"/>
<dbReference type="AlphaFoldDB" id="A0A154IND6"/>
<accession>A0A154IND6</accession>
<dbReference type="EMBL" id="LVYU01000076">
    <property type="protein sequence ID" value="KZB02115.1"/>
    <property type="molecule type" value="Genomic_DNA"/>
</dbReference>
<evidence type="ECO:0000313" key="1">
    <source>
        <dbReference type="EMBL" id="KZB02115.1"/>
    </source>
</evidence>